<evidence type="ECO:0000256" key="2">
    <source>
        <dbReference type="PROSITE-ProRule" id="PRU01161"/>
    </source>
</evidence>
<feature type="active site" description="Proton acceptor" evidence="2">
    <location>
        <position position="247"/>
    </location>
</feature>
<protein>
    <submittedName>
        <fullName evidence="4">Alpha/beta hydrolase</fullName>
    </submittedName>
</protein>
<keyword evidence="2" id="KW-0442">Lipid degradation</keyword>
<dbReference type="Proteomes" id="UP000216442">
    <property type="component" value="Unassembled WGS sequence"/>
</dbReference>
<gene>
    <name evidence="4" type="ORF">CIT26_02780</name>
</gene>
<keyword evidence="2 4" id="KW-0378">Hydrolase</keyword>
<sequence length="390" mass="42506">MHRLVAMVMLAFLAGCLAPDRIVYGSKAATVASIQGFSDIRIYADSARKLPEAHAWLPIPRHKEINYLVLSSGGGAGAFSVGALKAWSDKGQRPEFDMVSGVSTGALIAPYAFLGSAYDQPLVDLYTSGVAKELVDADFLPRGLFGASLLKQEPLRKMVERYLTRDILAKIAAEHRKGRRLLVLTSNLDSQRAVIWNMGAIADSGRPGALKLFQDILIASASIPGVYPAVLIKAEAGGEAFEEMHSDGGSATQILTIPEGWIANSDKGVRPKNLKFNMYIIINNALMPEFTTTTNNTFAVMARANSTLVKAQARSALLATYVYAQKNGIRFRVASIDKQFPYSMTDPFNTDYMRAVYNLGYAKMAGGSLWQDRPVFTDKVAVPQTAQQRQ</sequence>
<feature type="domain" description="PNPLA" evidence="3">
    <location>
        <begin position="68"/>
        <end position="260"/>
    </location>
</feature>
<organism evidence="4 5">
    <name type="scientific">Mesorhizobium temperatum</name>
    <dbReference type="NCBI Taxonomy" id="241416"/>
    <lineage>
        <taxon>Bacteria</taxon>
        <taxon>Pseudomonadati</taxon>
        <taxon>Pseudomonadota</taxon>
        <taxon>Alphaproteobacteria</taxon>
        <taxon>Hyphomicrobiales</taxon>
        <taxon>Phyllobacteriaceae</taxon>
        <taxon>Mesorhizobium</taxon>
    </lineage>
</organism>
<evidence type="ECO:0000313" key="5">
    <source>
        <dbReference type="Proteomes" id="UP000216442"/>
    </source>
</evidence>
<name>A0A271LUI7_9HYPH</name>
<keyword evidence="5" id="KW-1185">Reference proteome</keyword>
<dbReference type="Gene3D" id="3.40.1090.10">
    <property type="entry name" value="Cytosolic phospholipase A2 catalytic domain"/>
    <property type="match status" value="1"/>
</dbReference>
<keyword evidence="1 2" id="KW-0443">Lipid metabolism</keyword>
<feature type="short sequence motif" description="GXSXG" evidence="2">
    <location>
        <begin position="101"/>
        <end position="105"/>
    </location>
</feature>
<reference evidence="4 5" key="1">
    <citation type="submission" date="2017-08" db="EMBL/GenBank/DDBJ databases">
        <title>Mesorhizobium wenxinae sp. nov., a novel rhizobial species isolated from root nodules of chickpea (Cicer arietinum L.).</title>
        <authorList>
            <person name="Zhang J."/>
        </authorList>
    </citation>
    <scope>NUCLEOTIDE SEQUENCE [LARGE SCALE GENOMIC DNA]</scope>
    <source>
        <strain evidence="4 5">SDW018</strain>
    </source>
</reference>
<dbReference type="GO" id="GO:0016042">
    <property type="term" value="P:lipid catabolic process"/>
    <property type="evidence" value="ECO:0007669"/>
    <property type="project" value="UniProtKB-UniRule"/>
</dbReference>
<dbReference type="InterPro" id="IPR016035">
    <property type="entry name" value="Acyl_Trfase/lysoPLipase"/>
</dbReference>
<feature type="short sequence motif" description="DGA/G" evidence="2">
    <location>
        <begin position="247"/>
        <end position="249"/>
    </location>
</feature>
<dbReference type="PROSITE" id="PS51635">
    <property type="entry name" value="PNPLA"/>
    <property type="match status" value="1"/>
</dbReference>
<proteinExistence type="predicted"/>
<dbReference type="InterPro" id="IPR002641">
    <property type="entry name" value="PNPLA_dom"/>
</dbReference>
<accession>A0A271LUI7</accession>
<dbReference type="OrthoDB" id="323481at2"/>
<dbReference type="Pfam" id="PF01734">
    <property type="entry name" value="Patatin"/>
    <property type="match status" value="1"/>
</dbReference>
<dbReference type="AlphaFoldDB" id="A0A271LUI7"/>
<comment type="caution">
    <text evidence="2">Lacks conserved residue(s) required for the propagation of feature annotation.</text>
</comment>
<dbReference type="EMBL" id="NPKJ01000014">
    <property type="protein sequence ID" value="PAQ11832.1"/>
    <property type="molecule type" value="Genomic_DNA"/>
</dbReference>
<evidence type="ECO:0000313" key="4">
    <source>
        <dbReference type="EMBL" id="PAQ11832.1"/>
    </source>
</evidence>
<feature type="active site" description="Nucleophile" evidence="2">
    <location>
        <position position="103"/>
    </location>
</feature>
<evidence type="ECO:0000259" key="3">
    <source>
        <dbReference type="PROSITE" id="PS51635"/>
    </source>
</evidence>
<dbReference type="RefSeq" id="WP_095491169.1">
    <property type="nucleotide sequence ID" value="NZ_NPKJ01000014.1"/>
</dbReference>
<comment type="caution">
    <text evidence="4">The sequence shown here is derived from an EMBL/GenBank/DDBJ whole genome shotgun (WGS) entry which is preliminary data.</text>
</comment>
<dbReference type="SUPFAM" id="SSF52151">
    <property type="entry name" value="FabD/lysophospholipase-like"/>
    <property type="match status" value="1"/>
</dbReference>
<evidence type="ECO:0000256" key="1">
    <source>
        <dbReference type="ARBA" id="ARBA00023098"/>
    </source>
</evidence>
<dbReference type="PROSITE" id="PS51257">
    <property type="entry name" value="PROKAR_LIPOPROTEIN"/>
    <property type="match status" value="1"/>
</dbReference>
<dbReference type="GO" id="GO:0016787">
    <property type="term" value="F:hydrolase activity"/>
    <property type="evidence" value="ECO:0007669"/>
    <property type="project" value="UniProtKB-UniRule"/>
</dbReference>